<protein>
    <recommendedName>
        <fullName evidence="1">Ribonucleases P/MRP subunit Pop8-like domain-containing protein</fullName>
    </recommendedName>
</protein>
<gene>
    <name evidence="2" type="ORF">EX30DRAFT_371391</name>
</gene>
<feature type="domain" description="Ribonucleases P/MRP subunit Pop8-like" evidence="1">
    <location>
        <begin position="21"/>
        <end position="98"/>
    </location>
</feature>
<reference evidence="2 3" key="1">
    <citation type="submission" date="2019-04" db="EMBL/GenBank/DDBJ databases">
        <title>Comparative genomics and transcriptomics to analyze fruiting body development in filamentous ascomycetes.</title>
        <authorList>
            <consortium name="DOE Joint Genome Institute"/>
            <person name="Lutkenhaus R."/>
            <person name="Traeger S."/>
            <person name="Breuer J."/>
            <person name="Kuo A."/>
            <person name="Lipzen A."/>
            <person name="Pangilinan J."/>
            <person name="Dilworth D."/>
            <person name="Sandor L."/>
            <person name="Poggeler S."/>
            <person name="Barry K."/>
            <person name="Grigoriev I.V."/>
            <person name="Nowrousian M."/>
        </authorList>
    </citation>
    <scope>NUCLEOTIDE SEQUENCE [LARGE SCALE GENOMIC DNA]</scope>
    <source>
        <strain evidence="2 3">CBS 389.68</strain>
    </source>
</reference>
<dbReference type="EMBL" id="ML220119">
    <property type="protein sequence ID" value="TGZ81378.1"/>
    <property type="molecule type" value="Genomic_DNA"/>
</dbReference>
<dbReference type="PANTHER" id="PTHR28173">
    <property type="entry name" value="RIBONUCLEASES P/MRP PROTEIN SUBUNIT POP8"/>
    <property type="match status" value="1"/>
</dbReference>
<dbReference type="PANTHER" id="PTHR28173:SF1">
    <property type="entry name" value="RIBONUCLEASES P_MRP PROTEIN SUBUNIT POP8"/>
    <property type="match status" value="1"/>
</dbReference>
<name>A0A4S2MXG4_9PEZI</name>
<dbReference type="InParanoid" id="A0A4S2MXG4"/>
<dbReference type="GO" id="GO:0005655">
    <property type="term" value="C:nucleolar ribonuclease P complex"/>
    <property type="evidence" value="ECO:0007669"/>
    <property type="project" value="InterPro"/>
</dbReference>
<dbReference type="GO" id="GO:0000294">
    <property type="term" value="P:nuclear-transcribed mRNA catabolic process, RNase MRP-dependent"/>
    <property type="evidence" value="ECO:0007669"/>
    <property type="project" value="TreeGrafter"/>
</dbReference>
<proteinExistence type="predicted"/>
<accession>A0A4S2MXG4</accession>
<dbReference type="Pfam" id="PF20976">
    <property type="entry name" value="Pop8"/>
    <property type="match status" value="1"/>
</dbReference>
<dbReference type="InterPro" id="IPR049128">
    <property type="entry name" value="Pop8-like_dom"/>
</dbReference>
<dbReference type="AlphaFoldDB" id="A0A4S2MXG4"/>
<dbReference type="OrthoDB" id="5530243at2759"/>
<keyword evidence="3" id="KW-1185">Reference proteome</keyword>
<evidence type="ECO:0000259" key="1">
    <source>
        <dbReference type="Pfam" id="PF20976"/>
    </source>
</evidence>
<dbReference type="GO" id="GO:0000171">
    <property type="term" value="F:ribonuclease MRP activity"/>
    <property type="evidence" value="ECO:0007669"/>
    <property type="project" value="TreeGrafter"/>
</dbReference>
<dbReference type="Proteomes" id="UP000298138">
    <property type="component" value="Unassembled WGS sequence"/>
</dbReference>
<dbReference type="GO" id="GO:0000172">
    <property type="term" value="C:ribonuclease MRP complex"/>
    <property type="evidence" value="ECO:0007669"/>
    <property type="project" value="InterPro"/>
</dbReference>
<dbReference type="InterPro" id="IPR020347">
    <property type="entry name" value="Pop8"/>
</dbReference>
<sequence length="133" mass="14880">MASTVTLLLPRVDRVTIRNSEWGYAILQMIFEPPYTDSSLSHPDILTWRTALSTALKQYLGLFGSAMHIDILHLHDDEATIRFPRTELTKFSAAVSGFMGAVDGKAFGFKTVAMGEFLMGLLGRREEVDLWAE</sequence>
<evidence type="ECO:0000313" key="3">
    <source>
        <dbReference type="Proteomes" id="UP000298138"/>
    </source>
</evidence>
<dbReference type="GO" id="GO:0034965">
    <property type="term" value="P:intronic box C/D snoRNA processing"/>
    <property type="evidence" value="ECO:0007669"/>
    <property type="project" value="TreeGrafter"/>
</dbReference>
<dbReference type="GO" id="GO:0008033">
    <property type="term" value="P:tRNA processing"/>
    <property type="evidence" value="ECO:0007669"/>
    <property type="project" value="InterPro"/>
</dbReference>
<organism evidence="2 3">
    <name type="scientific">Ascodesmis nigricans</name>
    <dbReference type="NCBI Taxonomy" id="341454"/>
    <lineage>
        <taxon>Eukaryota</taxon>
        <taxon>Fungi</taxon>
        <taxon>Dikarya</taxon>
        <taxon>Ascomycota</taxon>
        <taxon>Pezizomycotina</taxon>
        <taxon>Pezizomycetes</taxon>
        <taxon>Pezizales</taxon>
        <taxon>Ascodesmidaceae</taxon>
        <taxon>Ascodesmis</taxon>
    </lineage>
</organism>
<dbReference type="GO" id="GO:0004526">
    <property type="term" value="F:ribonuclease P activity"/>
    <property type="evidence" value="ECO:0007669"/>
    <property type="project" value="TreeGrafter"/>
</dbReference>
<evidence type="ECO:0000313" key="2">
    <source>
        <dbReference type="EMBL" id="TGZ81378.1"/>
    </source>
</evidence>
<dbReference type="STRING" id="341454.A0A4S2MXG4"/>